<evidence type="ECO:0000313" key="1">
    <source>
        <dbReference type="EMBL" id="KAK1866931.1"/>
    </source>
</evidence>
<reference evidence="1" key="1">
    <citation type="submission" date="2019-11" db="EMBL/GenBank/DDBJ databases">
        <title>Nori genome reveals adaptations in red seaweeds to the harsh intertidal environment.</title>
        <authorList>
            <person name="Wang D."/>
            <person name="Mao Y."/>
        </authorList>
    </citation>
    <scope>NUCLEOTIDE SEQUENCE</scope>
    <source>
        <tissue evidence="1">Gametophyte</tissue>
    </source>
</reference>
<dbReference type="Proteomes" id="UP000798662">
    <property type="component" value="Chromosome 2"/>
</dbReference>
<comment type="caution">
    <text evidence="1">The sequence shown here is derived from an EMBL/GenBank/DDBJ whole genome shotgun (WGS) entry which is preliminary data.</text>
</comment>
<organism evidence="1 2">
    <name type="scientific">Pyropia yezoensis</name>
    <name type="common">Susabi-nori</name>
    <name type="synonym">Porphyra yezoensis</name>
    <dbReference type="NCBI Taxonomy" id="2788"/>
    <lineage>
        <taxon>Eukaryota</taxon>
        <taxon>Rhodophyta</taxon>
        <taxon>Bangiophyceae</taxon>
        <taxon>Bangiales</taxon>
        <taxon>Bangiaceae</taxon>
        <taxon>Pyropia</taxon>
    </lineage>
</organism>
<sequence>MEAAMKGAAANTAVVESALTQSTMSAVLASKRVADLAVALIEEHQQMAVLAQRLALSERLVSTRKAKTTDARGGAAAPSQPSPDVKAEYACRRAVLQPQLLALIFGRGNPVSVGGKHR</sequence>
<name>A0ACC3CAY6_PYRYE</name>
<accession>A0ACC3CAY6</accession>
<keyword evidence="2" id="KW-1185">Reference proteome</keyword>
<gene>
    <name evidence="1" type="ORF">I4F81_009443</name>
</gene>
<protein>
    <submittedName>
        <fullName evidence="1">Uncharacterized protein</fullName>
    </submittedName>
</protein>
<dbReference type="EMBL" id="CM020619">
    <property type="protein sequence ID" value="KAK1866931.1"/>
    <property type="molecule type" value="Genomic_DNA"/>
</dbReference>
<proteinExistence type="predicted"/>
<evidence type="ECO:0000313" key="2">
    <source>
        <dbReference type="Proteomes" id="UP000798662"/>
    </source>
</evidence>